<protein>
    <recommendedName>
        <fullName evidence="2">pyruvate dehydrogenase (acetyl-transferring)</fullName>
        <ecNumber evidence="2">1.2.4.1</ecNumber>
    </recommendedName>
</protein>
<name>A0A0J7L4H4_LASNI</name>
<dbReference type="InterPro" id="IPR001017">
    <property type="entry name" value="DH_E1"/>
</dbReference>
<dbReference type="PROSITE" id="PS50003">
    <property type="entry name" value="PH_DOMAIN"/>
    <property type="match status" value="1"/>
</dbReference>
<dbReference type="Gene3D" id="3.40.50.150">
    <property type="entry name" value="Vaccinia Virus protein VP39"/>
    <property type="match status" value="1"/>
</dbReference>
<dbReference type="PaxDb" id="67767-A0A0J7L4H4"/>
<comment type="cofactor">
    <cofactor evidence="1">
        <name>thiamine diphosphate</name>
        <dbReference type="ChEBI" id="CHEBI:58937"/>
    </cofactor>
</comment>
<dbReference type="InterPro" id="IPR011993">
    <property type="entry name" value="PH-like_dom_sf"/>
</dbReference>
<dbReference type="Gene3D" id="2.30.29.30">
    <property type="entry name" value="Pleckstrin-homology domain (PH domain)/Phosphotyrosine-binding domain (PTB)"/>
    <property type="match status" value="1"/>
</dbReference>
<keyword evidence="4" id="KW-0560">Oxidoreductase</keyword>
<feature type="domain" description="PH" evidence="7">
    <location>
        <begin position="935"/>
        <end position="1039"/>
    </location>
</feature>
<reference evidence="8 9" key="1">
    <citation type="submission" date="2015-04" db="EMBL/GenBank/DDBJ databases">
        <title>Lasius niger genome sequencing.</title>
        <authorList>
            <person name="Konorov E.A."/>
            <person name="Nikitin M.A."/>
            <person name="Kirill M.V."/>
            <person name="Chang P."/>
        </authorList>
    </citation>
    <scope>NUCLEOTIDE SEQUENCE [LARGE SCALE GENOMIC DNA]</scope>
    <source>
        <tissue evidence="8">Whole</tissue>
    </source>
</reference>
<feature type="compositionally biased region" description="Polar residues" evidence="6">
    <location>
        <begin position="419"/>
        <end position="431"/>
    </location>
</feature>
<dbReference type="EMBL" id="LBMM01000672">
    <property type="protein sequence ID" value="KMQ97812.1"/>
    <property type="molecule type" value="Genomic_DNA"/>
</dbReference>
<proteinExistence type="predicted"/>
<dbReference type="Pfam" id="PF00169">
    <property type="entry name" value="PH"/>
    <property type="match status" value="1"/>
</dbReference>
<feature type="compositionally biased region" description="Basic and acidic residues" evidence="6">
    <location>
        <begin position="506"/>
        <end position="517"/>
    </location>
</feature>
<dbReference type="Pfam" id="PF00676">
    <property type="entry name" value="E1_dh"/>
    <property type="match status" value="1"/>
</dbReference>
<keyword evidence="3" id="KW-0809">Transit peptide</keyword>
<evidence type="ECO:0000256" key="2">
    <source>
        <dbReference type="ARBA" id="ARBA00012281"/>
    </source>
</evidence>
<evidence type="ECO:0000259" key="7">
    <source>
        <dbReference type="PROSITE" id="PS50003"/>
    </source>
</evidence>
<feature type="region of interest" description="Disordered" evidence="6">
    <location>
        <begin position="1169"/>
        <end position="1359"/>
    </location>
</feature>
<dbReference type="EC" id="1.2.4.1" evidence="2"/>
<dbReference type="SUPFAM" id="SSF52518">
    <property type="entry name" value="Thiamin diphosphate-binding fold (THDP-binding)"/>
    <property type="match status" value="1"/>
</dbReference>
<feature type="compositionally biased region" description="Low complexity" evidence="6">
    <location>
        <begin position="1125"/>
        <end position="1134"/>
    </location>
</feature>
<dbReference type="InterPro" id="IPR001849">
    <property type="entry name" value="PH_domain"/>
</dbReference>
<feature type="compositionally biased region" description="Basic and acidic residues" evidence="6">
    <location>
        <begin position="1068"/>
        <end position="1083"/>
    </location>
</feature>
<evidence type="ECO:0000313" key="8">
    <source>
        <dbReference type="EMBL" id="KMQ97812.1"/>
    </source>
</evidence>
<dbReference type="InterPro" id="IPR029061">
    <property type="entry name" value="THDP-binding"/>
</dbReference>
<feature type="compositionally biased region" description="Basic and acidic residues" evidence="6">
    <location>
        <begin position="1177"/>
        <end position="1192"/>
    </location>
</feature>
<dbReference type="OrthoDB" id="10256198at2759"/>
<feature type="region of interest" description="Disordered" evidence="6">
    <location>
        <begin position="412"/>
        <end position="438"/>
    </location>
</feature>
<dbReference type="FunFam" id="3.40.50.970:FF:000013">
    <property type="entry name" value="Pyruvate dehydrogenase E1 component subunit alpha"/>
    <property type="match status" value="1"/>
</dbReference>
<feature type="region of interest" description="Disordered" evidence="6">
    <location>
        <begin position="504"/>
        <end position="534"/>
    </location>
</feature>
<feature type="region of interest" description="Disordered" evidence="6">
    <location>
        <begin position="1"/>
        <end position="25"/>
    </location>
</feature>
<evidence type="ECO:0000313" key="9">
    <source>
        <dbReference type="Proteomes" id="UP000036403"/>
    </source>
</evidence>
<dbReference type="InterPro" id="IPR050642">
    <property type="entry name" value="PDH_E1_Alpha_Subunit"/>
</dbReference>
<comment type="caution">
    <text evidence="8">The sequence shown here is derived from an EMBL/GenBank/DDBJ whole genome shotgun (WGS) entry which is preliminary data.</text>
</comment>
<evidence type="ECO:0000256" key="3">
    <source>
        <dbReference type="ARBA" id="ARBA00022946"/>
    </source>
</evidence>
<evidence type="ECO:0000256" key="4">
    <source>
        <dbReference type="ARBA" id="ARBA00023002"/>
    </source>
</evidence>
<gene>
    <name evidence="8" type="ORF">RF55_1838</name>
</gene>
<keyword evidence="8" id="KW-0670">Pyruvate</keyword>
<accession>A0A0J7L4H4</accession>
<organism evidence="8 9">
    <name type="scientific">Lasius niger</name>
    <name type="common">Black garden ant</name>
    <dbReference type="NCBI Taxonomy" id="67767"/>
    <lineage>
        <taxon>Eukaryota</taxon>
        <taxon>Metazoa</taxon>
        <taxon>Ecdysozoa</taxon>
        <taxon>Arthropoda</taxon>
        <taxon>Hexapoda</taxon>
        <taxon>Insecta</taxon>
        <taxon>Pterygota</taxon>
        <taxon>Neoptera</taxon>
        <taxon>Endopterygota</taxon>
        <taxon>Hymenoptera</taxon>
        <taxon>Apocrita</taxon>
        <taxon>Aculeata</taxon>
        <taxon>Formicoidea</taxon>
        <taxon>Formicidae</taxon>
        <taxon>Formicinae</taxon>
        <taxon>Lasius</taxon>
        <taxon>Lasius</taxon>
    </lineage>
</organism>
<dbReference type="CDD" id="cd02000">
    <property type="entry name" value="TPP_E1_PDC_ADC_BCADC"/>
    <property type="match status" value="1"/>
</dbReference>
<feature type="compositionally biased region" description="Basic and acidic residues" evidence="6">
    <location>
        <begin position="1232"/>
        <end position="1251"/>
    </location>
</feature>
<keyword evidence="9" id="KW-1185">Reference proteome</keyword>
<evidence type="ECO:0000256" key="5">
    <source>
        <dbReference type="ARBA" id="ARBA00023052"/>
    </source>
</evidence>
<dbReference type="Proteomes" id="UP000036403">
    <property type="component" value="Unassembled WGS sequence"/>
</dbReference>
<dbReference type="PANTHER" id="PTHR11516:SF60">
    <property type="entry name" value="PYRUVATE DEHYDROGENASE E1 COMPONENT SUBUNIT ALPHA"/>
    <property type="match status" value="1"/>
</dbReference>
<feature type="compositionally biased region" description="Polar residues" evidence="6">
    <location>
        <begin position="1222"/>
        <end position="1231"/>
    </location>
</feature>
<dbReference type="PANTHER" id="PTHR11516">
    <property type="entry name" value="PYRUVATE DEHYDROGENASE E1 COMPONENT, ALPHA SUBUNIT BACTERIAL AND ORGANELLAR"/>
    <property type="match status" value="1"/>
</dbReference>
<keyword evidence="5" id="KW-0786">Thiamine pyrophosphate</keyword>
<feature type="non-terminal residue" evidence="8">
    <location>
        <position position="1387"/>
    </location>
</feature>
<evidence type="ECO:0000256" key="1">
    <source>
        <dbReference type="ARBA" id="ARBA00001964"/>
    </source>
</evidence>
<sequence>MSRKDSQDWEWRPREGGHLPKGRRDESQDVVASLKAITGTGGSMTEACVEPGWRVNDIVLAAKVLQNARPSPSYANEAEMRRVFGLVYDVLRYELLPTHLRTAEGISWSDEGAIASGWINTMRVADKDEFVKGMSRLKLELCDDLRAAELNETDYIFDPICPKMINLHDKARERLAVSDLVRGHRFVFLERSLCLGAATLAQAIRVARLCGPVILTHSIAPRHTGYLAGLLADIEDAGRLLVFGAGDRRCEYEAYLGTLGVTLQQCRIFSEKYVSPPASIELERATVVLATPPCSYTGIRDIVDLAVARDGDTGLLESLTSDLAGGEMKQPRALLAEQFSTLKHALTRPNIQFLIYEVHTILPSETTEMIRQVVEYANRIATEKYIREHPPKRKTAAKDGSGKVSKIVRQPGRQEQWEDQSQMQHEQTISIKQEDEDEASLVTTDDIVIPDSDLFEVGSIDEIYGEDSERTLDPGCFVAVIKRKEMMQFDSLFMIKVAESKGLFGDPDKERNPKQRVEVTSAATRQTSQRNRRGLKRAKEAIAVGLRMALAEQDTVITAYRCHGFAVVFDVPARVILAELMGRKTGPAKGKGGSMHMYAPRFYGGDGIVGGQVPIGTGMALAHKYNGTGGVAFTLYGDGAASQGQVHEAWNMAKLWNLPAVYICENNRYGMGTAVHRASANTQLYTRGDLIPGIRVDGMKFVDVREAIRFSRDYALRNGPIVIEMATYRYFGHSMSDPGYSYRTREEIKTVQSEQDPIMLLNKLVVGKGLMTEKEVVDIRNAMYKKIDEEVEQAKADEWPEMTEISTNIYVKPLEKIREVIAFLECLHEVQLPLTLESLREKLLTRSKDTLSIATMPRTSPEPYLDMNSGPKSLLLKKSEGDSEEYDYYYETFENEGRQGVANERRPEQNDDETEEGQALIRIYKNLSAAQIKSKCHKCGPLFKKEGRKLFLSESRACWIALVGSHLLIYRTERHNRPYAIYPIRGYMARPAPNLIPRDRQKSESAFEMYRPGNETLRFIARTPKDMEQWITKICEVGCGGNHTRSAKGKAEGRGRKRRTTVVSESPTSRDEIRYRDDAKESTLDALDSPTVKGESASDKDEEAQEAKGDPGANPPPLPARIPRRLPSLPPDDAIPSYRAAVEDDDDDDEIYHKIEDLRNGTRYQNMVLSRKQRAEKKRETVIAYDDVRAPEEGNNEGQTREERSCDAIPSEEMYDDVIAVTRSNAAANSERQNHDRPVANGEEEREKSYDDVENLLSKSGKFTKDRAKDQTEISSKSPQKKSFLGRVLSRKESPGKSGKRYKGKASSSPPPSSTKEETSIYDDASDMTANYRESLADEGEELPEYNCPPPPRPVYTNSTTLNGQVDQIEALYDDVSACREQYKNQM</sequence>
<dbReference type="SMART" id="SM00233">
    <property type="entry name" value="PH"/>
    <property type="match status" value="1"/>
</dbReference>
<dbReference type="GO" id="GO:0004739">
    <property type="term" value="F:pyruvate dehydrogenase (acetyl-transferring) activity"/>
    <property type="evidence" value="ECO:0007669"/>
    <property type="project" value="UniProtKB-EC"/>
</dbReference>
<dbReference type="Gene3D" id="3.40.50.970">
    <property type="match status" value="1"/>
</dbReference>
<dbReference type="InterPro" id="IPR029063">
    <property type="entry name" value="SAM-dependent_MTases_sf"/>
</dbReference>
<feature type="compositionally biased region" description="Basic and acidic residues" evidence="6">
    <location>
        <begin position="1263"/>
        <end position="1272"/>
    </location>
</feature>
<dbReference type="STRING" id="67767.A0A0J7L4H4"/>
<evidence type="ECO:0000256" key="6">
    <source>
        <dbReference type="SAM" id="MobiDB-lite"/>
    </source>
</evidence>
<feature type="region of interest" description="Disordered" evidence="6">
    <location>
        <begin position="1042"/>
        <end position="1146"/>
    </location>
</feature>
<dbReference type="GO" id="GO:0006086">
    <property type="term" value="P:pyruvate decarboxylation to acetyl-CoA"/>
    <property type="evidence" value="ECO:0007669"/>
    <property type="project" value="TreeGrafter"/>
</dbReference>
<dbReference type="SUPFAM" id="SSF50729">
    <property type="entry name" value="PH domain-like"/>
    <property type="match status" value="1"/>
</dbReference>